<dbReference type="AlphaFoldDB" id="A0A6A0AKC5"/>
<protein>
    <submittedName>
        <fullName evidence="2">Uncharacterized protein</fullName>
    </submittedName>
</protein>
<name>A0A6A0AKC5_HAELA</name>
<feature type="region of interest" description="Disordered" evidence="1">
    <location>
        <begin position="1"/>
        <end position="26"/>
    </location>
</feature>
<keyword evidence="3" id="KW-1185">Reference proteome</keyword>
<evidence type="ECO:0000256" key="1">
    <source>
        <dbReference type="SAM" id="MobiDB-lite"/>
    </source>
</evidence>
<dbReference type="EMBL" id="BLLF01007031">
    <property type="protein sequence ID" value="GFH32723.1"/>
    <property type="molecule type" value="Genomic_DNA"/>
</dbReference>
<organism evidence="2 3">
    <name type="scientific">Haematococcus lacustris</name>
    <name type="common">Green alga</name>
    <name type="synonym">Haematococcus pluvialis</name>
    <dbReference type="NCBI Taxonomy" id="44745"/>
    <lineage>
        <taxon>Eukaryota</taxon>
        <taxon>Viridiplantae</taxon>
        <taxon>Chlorophyta</taxon>
        <taxon>core chlorophytes</taxon>
        <taxon>Chlorophyceae</taxon>
        <taxon>CS clade</taxon>
        <taxon>Chlamydomonadales</taxon>
        <taxon>Haematococcaceae</taxon>
        <taxon>Haematococcus</taxon>
    </lineage>
</organism>
<evidence type="ECO:0000313" key="2">
    <source>
        <dbReference type="EMBL" id="GFH32723.1"/>
    </source>
</evidence>
<feature type="non-terminal residue" evidence="2">
    <location>
        <position position="1"/>
    </location>
</feature>
<reference evidence="2 3" key="1">
    <citation type="submission" date="2020-02" db="EMBL/GenBank/DDBJ databases">
        <title>Draft genome sequence of Haematococcus lacustris strain NIES-144.</title>
        <authorList>
            <person name="Morimoto D."/>
            <person name="Nakagawa S."/>
            <person name="Yoshida T."/>
            <person name="Sawayama S."/>
        </authorList>
    </citation>
    <scope>NUCLEOTIDE SEQUENCE [LARGE SCALE GENOMIC DNA]</scope>
    <source>
        <strain evidence="2 3">NIES-144</strain>
    </source>
</reference>
<comment type="caution">
    <text evidence="2">The sequence shown here is derived from an EMBL/GenBank/DDBJ whole genome shotgun (WGS) entry which is preliminary data.</text>
</comment>
<proteinExistence type="predicted"/>
<feature type="non-terminal residue" evidence="2">
    <location>
        <position position="26"/>
    </location>
</feature>
<accession>A0A6A0AKC5</accession>
<evidence type="ECO:0000313" key="3">
    <source>
        <dbReference type="Proteomes" id="UP000485058"/>
    </source>
</evidence>
<gene>
    <name evidence="2" type="ORF">HaLaN_31989</name>
</gene>
<dbReference type="Proteomes" id="UP000485058">
    <property type="component" value="Unassembled WGS sequence"/>
</dbReference>
<sequence>QARPDLAAEAEGIDARGEVDCSTSSS</sequence>